<sequence length="81" mass="9154">MIYFLSATTESPADYPYARSCSLILILIENKWYYPVARGEFSTETGHTLLKSTEESALLIELVDLAISKREYQATPPSPHD</sequence>
<accession>A0A1H8C9G2</accession>
<protein>
    <submittedName>
        <fullName evidence="1">Uncharacterized protein</fullName>
    </submittedName>
</protein>
<evidence type="ECO:0000313" key="2">
    <source>
        <dbReference type="Proteomes" id="UP000199695"/>
    </source>
</evidence>
<name>A0A1H8C9G2_9BACL</name>
<dbReference type="EMBL" id="FOCQ01000003">
    <property type="protein sequence ID" value="SEM91861.1"/>
    <property type="molecule type" value="Genomic_DNA"/>
</dbReference>
<organism evidence="1 2">
    <name type="scientific">Lihuaxuella thermophila</name>
    <dbReference type="NCBI Taxonomy" id="1173111"/>
    <lineage>
        <taxon>Bacteria</taxon>
        <taxon>Bacillati</taxon>
        <taxon>Bacillota</taxon>
        <taxon>Bacilli</taxon>
        <taxon>Bacillales</taxon>
        <taxon>Thermoactinomycetaceae</taxon>
        <taxon>Lihuaxuella</taxon>
    </lineage>
</organism>
<evidence type="ECO:0000313" key="1">
    <source>
        <dbReference type="EMBL" id="SEM91861.1"/>
    </source>
</evidence>
<dbReference type="Proteomes" id="UP000199695">
    <property type="component" value="Unassembled WGS sequence"/>
</dbReference>
<keyword evidence="2" id="KW-1185">Reference proteome</keyword>
<reference evidence="1 2" key="1">
    <citation type="submission" date="2016-10" db="EMBL/GenBank/DDBJ databases">
        <authorList>
            <person name="de Groot N.N."/>
        </authorList>
    </citation>
    <scope>NUCLEOTIDE SEQUENCE [LARGE SCALE GENOMIC DNA]</scope>
    <source>
        <strain evidence="1 2">DSM 46701</strain>
    </source>
</reference>
<gene>
    <name evidence="1" type="ORF">SAMN05444955_103164</name>
</gene>
<proteinExistence type="predicted"/>
<dbReference type="STRING" id="1173111.SAMN05444955_103164"/>
<dbReference type="AlphaFoldDB" id="A0A1H8C9G2"/>